<comment type="caution">
    <text evidence="3">The sequence shown here is derived from an EMBL/GenBank/DDBJ whole genome shotgun (WGS) entry which is preliminary data.</text>
</comment>
<dbReference type="SMART" id="SM00257">
    <property type="entry name" value="LysM"/>
    <property type="match status" value="1"/>
</dbReference>
<evidence type="ECO:0000313" key="3">
    <source>
        <dbReference type="EMBL" id="MDQ0157206.1"/>
    </source>
</evidence>
<accession>A0ABT9V8C1</accession>
<evidence type="ECO:0000256" key="1">
    <source>
        <dbReference type="SAM" id="Phobius"/>
    </source>
</evidence>
<dbReference type="Pfam" id="PF01476">
    <property type="entry name" value="LysM"/>
    <property type="match status" value="1"/>
</dbReference>
<dbReference type="InterPro" id="IPR036779">
    <property type="entry name" value="LysM_dom_sf"/>
</dbReference>
<dbReference type="PANTHER" id="PTHR21666:SF290">
    <property type="entry name" value="PEPTIDASE M23 DOMAIN PROTEIN"/>
    <property type="match status" value="1"/>
</dbReference>
<dbReference type="InterPro" id="IPR011055">
    <property type="entry name" value="Dup_hybrid_motif"/>
</dbReference>
<proteinExistence type="predicted"/>
<name>A0ABT9V8C1_9BACL</name>
<dbReference type="EMBL" id="JAUSTU010000022">
    <property type="protein sequence ID" value="MDQ0157206.1"/>
    <property type="molecule type" value="Genomic_DNA"/>
</dbReference>
<keyword evidence="1" id="KW-1133">Transmembrane helix</keyword>
<dbReference type="Pfam" id="PF01551">
    <property type="entry name" value="Peptidase_M23"/>
    <property type="match status" value="1"/>
</dbReference>
<organism evidence="3 4">
    <name type="scientific">Anoxybacillus andreesenii</name>
    <dbReference type="NCBI Taxonomy" id="1325932"/>
    <lineage>
        <taxon>Bacteria</taxon>
        <taxon>Bacillati</taxon>
        <taxon>Bacillota</taxon>
        <taxon>Bacilli</taxon>
        <taxon>Bacillales</taxon>
        <taxon>Anoxybacillaceae</taxon>
        <taxon>Anoxybacillus</taxon>
    </lineage>
</organism>
<dbReference type="SUPFAM" id="SSF51261">
    <property type="entry name" value="Duplicated hybrid motif"/>
    <property type="match status" value="1"/>
</dbReference>
<feature type="transmembrane region" description="Helical" evidence="1">
    <location>
        <begin position="7"/>
        <end position="25"/>
    </location>
</feature>
<dbReference type="SUPFAM" id="SSF54106">
    <property type="entry name" value="LysM domain"/>
    <property type="match status" value="1"/>
</dbReference>
<dbReference type="CDD" id="cd12797">
    <property type="entry name" value="M23_peptidase"/>
    <property type="match status" value="1"/>
</dbReference>
<feature type="domain" description="LysM" evidence="2">
    <location>
        <begin position="232"/>
        <end position="275"/>
    </location>
</feature>
<dbReference type="RefSeq" id="WP_307151674.1">
    <property type="nucleotide sequence ID" value="NZ_JAUSTU010000022.1"/>
</dbReference>
<dbReference type="PANTHER" id="PTHR21666">
    <property type="entry name" value="PEPTIDASE-RELATED"/>
    <property type="match status" value="1"/>
</dbReference>
<keyword evidence="4" id="KW-1185">Reference proteome</keyword>
<keyword evidence="1" id="KW-0812">Transmembrane</keyword>
<dbReference type="PROSITE" id="PS51782">
    <property type="entry name" value="LYSM"/>
    <property type="match status" value="1"/>
</dbReference>
<dbReference type="Proteomes" id="UP001231362">
    <property type="component" value="Unassembled WGS sequence"/>
</dbReference>
<protein>
    <submittedName>
        <fullName evidence="3">LysM repeat protein</fullName>
    </submittedName>
</protein>
<dbReference type="InterPro" id="IPR050570">
    <property type="entry name" value="Cell_wall_metabolism_enzyme"/>
</dbReference>
<sequence>MKDFLKRLLIVGIMAIFISLLFIGVKYPQAETNTTAHWMWPTDGVVTDTFGTRHGRHYGIDIAGGYGTPVYSVDAGVVTKSYFSSSYGNVVFVKHPNNLETVYAHLSKRQVKEGQVVEQGSIIGEMGTTGRSSGVHLHFEVHKKEWTVSKENALNPGEILGYIEVGENVQAMQGNKGYEQVAGIMETASSINNEISRYLLDSDYELIAPQLDEEENKPSVEQTEEKMELGKTVYRVKKGDTLWAIAQKYKTTVQEIKSLNQLKSDLIFPEQNLTVGFHQAKTYQ</sequence>
<evidence type="ECO:0000259" key="2">
    <source>
        <dbReference type="PROSITE" id="PS51782"/>
    </source>
</evidence>
<dbReference type="Gene3D" id="3.10.350.10">
    <property type="entry name" value="LysM domain"/>
    <property type="match status" value="1"/>
</dbReference>
<dbReference type="InterPro" id="IPR016047">
    <property type="entry name" value="M23ase_b-sheet_dom"/>
</dbReference>
<dbReference type="Gene3D" id="2.70.70.10">
    <property type="entry name" value="Glucose Permease (Domain IIA)"/>
    <property type="match status" value="1"/>
</dbReference>
<dbReference type="InterPro" id="IPR018392">
    <property type="entry name" value="LysM"/>
</dbReference>
<keyword evidence="1" id="KW-0472">Membrane</keyword>
<reference evidence="3 4" key="1">
    <citation type="submission" date="2023-07" db="EMBL/GenBank/DDBJ databases">
        <title>Genomic Encyclopedia of Type Strains, Phase IV (KMG-IV): sequencing the most valuable type-strain genomes for metagenomic binning, comparative biology and taxonomic classification.</title>
        <authorList>
            <person name="Goeker M."/>
        </authorList>
    </citation>
    <scope>NUCLEOTIDE SEQUENCE [LARGE SCALE GENOMIC DNA]</scope>
    <source>
        <strain evidence="3 4">DSM 23948</strain>
    </source>
</reference>
<evidence type="ECO:0000313" key="4">
    <source>
        <dbReference type="Proteomes" id="UP001231362"/>
    </source>
</evidence>
<dbReference type="CDD" id="cd00118">
    <property type="entry name" value="LysM"/>
    <property type="match status" value="1"/>
</dbReference>
<gene>
    <name evidence="3" type="ORF">J2S07_003535</name>
</gene>